<name>A0A6F9DVY7_9ASCI</name>
<dbReference type="InterPro" id="IPR016069">
    <property type="entry name" value="Translin_C"/>
</dbReference>
<dbReference type="PANTHER" id="PTHR10741">
    <property type="entry name" value="TRANSLIN AND TRANSLIN ASSOCIATED PROTEIN X"/>
    <property type="match status" value="1"/>
</dbReference>
<evidence type="ECO:0000256" key="1">
    <source>
        <dbReference type="ARBA" id="ARBA00004123"/>
    </source>
</evidence>
<dbReference type="GO" id="GO:0005634">
    <property type="term" value="C:nucleus"/>
    <property type="evidence" value="ECO:0007669"/>
    <property type="project" value="UniProtKB-SubCell"/>
</dbReference>
<feature type="binding site" evidence="6">
    <location>
        <position position="174"/>
    </location>
    <ligand>
        <name>Mg(2+)</name>
        <dbReference type="ChEBI" id="CHEBI:18420"/>
    </ligand>
</feature>
<keyword evidence="6" id="KW-0479">Metal-binding</keyword>
<dbReference type="Gene3D" id="1.20.58.200">
    <property type="entry name" value="Translin, domain 2"/>
    <property type="match status" value="1"/>
</dbReference>
<keyword evidence="6" id="KW-0460">Magnesium</keyword>
<dbReference type="Pfam" id="PF01997">
    <property type="entry name" value="Translin"/>
    <property type="match status" value="1"/>
</dbReference>
<comment type="subcellular location">
    <subcellularLocation>
        <location evidence="2">Cytoplasm</location>
    </subcellularLocation>
    <subcellularLocation>
        <location evidence="1">Nucleus</location>
    </subcellularLocation>
</comment>
<keyword evidence="4" id="KW-0963">Cytoplasm</keyword>
<feature type="binding site" evidence="6">
    <location>
        <position position="110"/>
    </location>
    <ligand>
        <name>Mg(2+)</name>
        <dbReference type="ChEBI" id="CHEBI:18420"/>
    </ligand>
</feature>
<dbReference type="GO" id="GO:0005737">
    <property type="term" value="C:cytoplasm"/>
    <property type="evidence" value="ECO:0007669"/>
    <property type="project" value="UniProtKB-SubCell"/>
</dbReference>
<proteinExistence type="evidence at transcript level"/>
<dbReference type="Gene3D" id="1.20.58.190">
    <property type="entry name" value="Translin, domain 1"/>
    <property type="match status" value="1"/>
</dbReference>
<keyword evidence="5" id="KW-0539">Nucleus</keyword>
<reference evidence="8" key="1">
    <citation type="submission" date="2020-04" db="EMBL/GenBank/DDBJ databases">
        <authorList>
            <person name="Neveu A P."/>
        </authorList>
    </citation>
    <scope>NUCLEOTIDE SEQUENCE</scope>
    <source>
        <tissue evidence="8">Whole embryo</tissue>
    </source>
</reference>
<dbReference type="InterPro" id="IPR016068">
    <property type="entry name" value="Translin_N"/>
</dbReference>
<accession>A0A6F9DVY7</accession>
<gene>
    <name evidence="8" type="primary">Tsnax</name>
</gene>
<evidence type="ECO:0000256" key="2">
    <source>
        <dbReference type="ARBA" id="ARBA00004496"/>
    </source>
</evidence>
<feature type="coiled-coil region" evidence="7">
    <location>
        <begin position="54"/>
        <end position="81"/>
    </location>
</feature>
<dbReference type="EMBL" id="LR791437">
    <property type="protein sequence ID" value="CAB3267299.1"/>
    <property type="molecule type" value="mRNA"/>
</dbReference>
<evidence type="ECO:0000256" key="4">
    <source>
        <dbReference type="ARBA" id="ARBA00022490"/>
    </source>
</evidence>
<evidence type="ECO:0000256" key="5">
    <source>
        <dbReference type="ARBA" id="ARBA00023242"/>
    </source>
</evidence>
<keyword evidence="7" id="KW-0175">Coiled coil</keyword>
<evidence type="ECO:0000256" key="6">
    <source>
        <dbReference type="PIRSR" id="PIRSR602848-1"/>
    </source>
</evidence>
<comment type="similarity">
    <text evidence="3">Belongs to the translin family.</text>
</comment>
<dbReference type="GO" id="GO:0043565">
    <property type="term" value="F:sequence-specific DNA binding"/>
    <property type="evidence" value="ECO:0007669"/>
    <property type="project" value="InterPro"/>
</dbReference>
<sequence length="271" mass="31018">MAQDSDLQDVSANDVNELFGAFRKELDARYDLHEKVVKISRDVTIESKRLIFLLHRIDFTAEKLENSLQQAKEKHLFILEKLKKVAVLLKDVDTFQFVRAFSAGLQEFIEATAFMFFIEKCNEVNCENICSIILSMHQVTDFLSFSDETDSSKTVRLEFPVEEYLLGIADVTGEMMRLCINSSASSLGQKDLSKSLSFKLTAYVQALHNAFSIFVHIVDVSQGLRKHFDEKLRTMTANVKKCEDVCYTLRLRGHEMPHDILKATLMEATEK</sequence>
<organism evidence="8">
    <name type="scientific">Phallusia mammillata</name>
    <dbReference type="NCBI Taxonomy" id="59560"/>
    <lineage>
        <taxon>Eukaryota</taxon>
        <taxon>Metazoa</taxon>
        <taxon>Chordata</taxon>
        <taxon>Tunicata</taxon>
        <taxon>Ascidiacea</taxon>
        <taxon>Phlebobranchia</taxon>
        <taxon>Ascidiidae</taxon>
        <taxon>Phallusia</taxon>
    </lineage>
</organism>
<evidence type="ECO:0000256" key="7">
    <source>
        <dbReference type="SAM" id="Coils"/>
    </source>
</evidence>
<dbReference type="SUPFAM" id="SSF74784">
    <property type="entry name" value="Translin"/>
    <property type="match status" value="1"/>
</dbReference>
<evidence type="ECO:0000313" key="8">
    <source>
        <dbReference type="EMBL" id="CAB3267299.1"/>
    </source>
</evidence>
<dbReference type="AlphaFoldDB" id="A0A6F9DVY7"/>
<dbReference type="InterPro" id="IPR002848">
    <property type="entry name" value="Translin_fam"/>
</dbReference>
<dbReference type="GO" id="GO:0046872">
    <property type="term" value="F:metal ion binding"/>
    <property type="evidence" value="ECO:0007669"/>
    <property type="project" value="UniProtKB-KW"/>
</dbReference>
<dbReference type="InterPro" id="IPR036081">
    <property type="entry name" value="Translin_sf"/>
</dbReference>
<evidence type="ECO:0000256" key="3">
    <source>
        <dbReference type="ARBA" id="ARBA00005902"/>
    </source>
</evidence>
<dbReference type="CDD" id="cd14820">
    <property type="entry name" value="TRAX"/>
    <property type="match status" value="1"/>
</dbReference>
<protein>
    <submittedName>
        <fullName evidence="8">Translin-associated protein X-like</fullName>
    </submittedName>
</protein>